<proteinExistence type="predicted"/>
<evidence type="ECO:0000313" key="2">
    <source>
        <dbReference type="EMBL" id="MBC5993713.1"/>
    </source>
</evidence>
<protein>
    <submittedName>
        <fullName evidence="2">Urea carboxylase-associated family protein</fullName>
    </submittedName>
</protein>
<feature type="domain" description="DUF1989" evidence="1">
    <location>
        <begin position="4"/>
        <end position="168"/>
    </location>
</feature>
<accession>A0A923SJD7</accession>
<dbReference type="AlphaFoldDB" id="A0A923SJD7"/>
<reference evidence="2" key="1">
    <citation type="submission" date="2020-08" db="EMBL/GenBank/DDBJ databases">
        <title>Pontibacter sp. SD6 16S ribosomal RNA gene Genome sequencing and assembly.</title>
        <authorList>
            <person name="Kang M."/>
        </authorList>
    </citation>
    <scope>NUCLEOTIDE SEQUENCE</scope>
    <source>
        <strain evidence="2">SD6</strain>
    </source>
</reference>
<dbReference type="InterPro" id="IPR018959">
    <property type="entry name" value="DUF1989"/>
</dbReference>
<comment type="caution">
    <text evidence="2">The sequence shown here is derived from an EMBL/GenBank/DDBJ whole genome shotgun (WGS) entry which is preliminary data.</text>
</comment>
<dbReference type="PANTHER" id="PTHR31527:SF0">
    <property type="entry name" value="RE64534P"/>
    <property type="match status" value="1"/>
</dbReference>
<dbReference type="Proteomes" id="UP000603640">
    <property type="component" value="Unassembled WGS sequence"/>
</dbReference>
<gene>
    <name evidence="2" type="ORF">H8S84_12780</name>
</gene>
<dbReference type="RefSeq" id="WP_187067723.1">
    <property type="nucleotide sequence ID" value="NZ_JACRVF010000003.1"/>
</dbReference>
<dbReference type="Pfam" id="PF09347">
    <property type="entry name" value="DUF1989"/>
    <property type="match status" value="1"/>
</dbReference>
<dbReference type="EMBL" id="JACRVF010000003">
    <property type="protein sequence ID" value="MBC5993713.1"/>
    <property type="molecule type" value="Genomic_DNA"/>
</dbReference>
<dbReference type="PANTHER" id="PTHR31527">
    <property type="entry name" value="RE64534P"/>
    <property type="match status" value="1"/>
</dbReference>
<evidence type="ECO:0000313" key="3">
    <source>
        <dbReference type="Proteomes" id="UP000603640"/>
    </source>
</evidence>
<name>A0A923SJD7_9BACT</name>
<organism evidence="2 3">
    <name type="scientific">Pontibacter cellulosilyticus</name>
    <dbReference type="NCBI Taxonomy" id="1720253"/>
    <lineage>
        <taxon>Bacteria</taxon>
        <taxon>Pseudomonadati</taxon>
        <taxon>Bacteroidota</taxon>
        <taxon>Cytophagia</taxon>
        <taxon>Cytophagales</taxon>
        <taxon>Hymenobacteraceae</taxon>
        <taxon>Pontibacter</taxon>
    </lineage>
</organism>
<evidence type="ECO:0000259" key="1">
    <source>
        <dbReference type="Pfam" id="PF09347"/>
    </source>
</evidence>
<keyword evidence="3" id="KW-1185">Reference proteome</keyword>
<sequence>MINTIEKQTGAAFRLRKGDRLKVIDPQGEQVSDIVLFNAEDLREKLSSGKTLDFEETILITKGHHLWSNRSRKMMEILEDTNGRNDFLLAPCSPETFQIMYKNPEYHPSCFENLHTNLSKYGIAPDDIPTAFNIFMNVQFSPDGTLSVDPPLSKAGDYMLLEAKMDLIVGLTACSAEQSNNYAFKPIQYEIISGE</sequence>